<dbReference type="STRING" id="336831.WG68_15520"/>
<keyword evidence="6 8" id="KW-0067">ATP-binding</keyword>
<evidence type="ECO:0000256" key="8">
    <source>
        <dbReference type="HAMAP-Rule" id="MF_00158"/>
    </source>
</evidence>
<evidence type="ECO:0000256" key="7">
    <source>
        <dbReference type="ARBA" id="ARBA00048258"/>
    </source>
</evidence>
<keyword evidence="3 8" id="KW-0436">Ligase</keyword>
<dbReference type="UniPathway" id="UPA00028">
    <property type="reaction ID" value="UER00005"/>
</dbReference>
<reference evidence="9 10" key="1">
    <citation type="submission" date="2015-03" db="EMBL/GenBank/DDBJ databases">
        <title>Draft genome sequences of two protease-producing strains of Arsukibacterium isolated from two cold and alkaline environments.</title>
        <authorList>
            <person name="Lylloff J.E."/>
            <person name="Skov L.B."/>
            <person name="Jepsen M."/>
            <person name="Hallin P.F."/>
            <person name="Sorensen S.J."/>
            <person name="Stougaard P."/>
            <person name="Glaring M.A."/>
        </authorList>
    </citation>
    <scope>NUCLEOTIDE SEQUENCE [LARGE SCALE GENOMIC DNA]</scope>
    <source>
        <strain evidence="9 10">GCM72</strain>
    </source>
</reference>
<dbReference type="InterPro" id="IPR042176">
    <property type="entry name" value="Pantoate_ligase_C"/>
</dbReference>
<protein>
    <recommendedName>
        <fullName evidence="8">Pantothenate synthetase</fullName>
        <shortName evidence="8">PS</shortName>
        <ecNumber evidence="8">6.3.2.1</ecNumber>
    </recommendedName>
    <alternativeName>
        <fullName evidence="8">Pantoate--beta-alanine ligase</fullName>
    </alternativeName>
    <alternativeName>
        <fullName evidence="8">Pantoate-activating enzyme</fullName>
    </alternativeName>
</protein>
<organism evidence="9 10">
    <name type="scientific">Arsukibacterium ikkense</name>
    <dbReference type="NCBI Taxonomy" id="336831"/>
    <lineage>
        <taxon>Bacteria</taxon>
        <taxon>Pseudomonadati</taxon>
        <taxon>Pseudomonadota</taxon>
        <taxon>Gammaproteobacteria</taxon>
        <taxon>Chromatiales</taxon>
        <taxon>Chromatiaceae</taxon>
        <taxon>Arsukibacterium</taxon>
    </lineage>
</organism>
<evidence type="ECO:0000256" key="5">
    <source>
        <dbReference type="ARBA" id="ARBA00022741"/>
    </source>
</evidence>
<evidence type="ECO:0000256" key="1">
    <source>
        <dbReference type="ARBA" id="ARBA00004990"/>
    </source>
</evidence>
<dbReference type="OrthoDB" id="9773087at2"/>
<keyword evidence="4 8" id="KW-0566">Pantothenate biosynthesis</keyword>
<dbReference type="SUPFAM" id="SSF52374">
    <property type="entry name" value="Nucleotidylyl transferase"/>
    <property type="match status" value="1"/>
</dbReference>
<dbReference type="InterPro" id="IPR014729">
    <property type="entry name" value="Rossmann-like_a/b/a_fold"/>
</dbReference>
<comment type="function">
    <text evidence="8">Catalyzes the condensation of pantoate with beta-alanine in an ATP-dependent reaction via a pantoyl-adenylate intermediate.</text>
</comment>
<dbReference type="Gene3D" id="3.40.50.620">
    <property type="entry name" value="HUPs"/>
    <property type="match status" value="1"/>
</dbReference>
<dbReference type="Pfam" id="PF02569">
    <property type="entry name" value="Pantoate_ligase"/>
    <property type="match status" value="1"/>
</dbReference>
<dbReference type="InterPro" id="IPR004821">
    <property type="entry name" value="Cyt_trans-like"/>
</dbReference>
<gene>
    <name evidence="8" type="primary">panC</name>
    <name evidence="9" type="ORF">WG68_15520</name>
</gene>
<comment type="caution">
    <text evidence="9">The sequence shown here is derived from an EMBL/GenBank/DDBJ whole genome shotgun (WGS) entry which is preliminary data.</text>
</comment>
<dbReference type="Gene3D" id="3.30.1300.10">
    <property type="entry name" value="Pantoate-beta-alanine ligase, C-terminal domain"/>
    <property type="match status" value="1"/>
</dbReference>
<sequence length="280" mass="30463">MNIIANIDALRAQIANWRRAGQTIAFVPTMGNLHQGHLQLVDIAKSRADKVLVSIFVNPMQFGQNEDLANYPRTLDADVAALTQHQADAVFTPTPQLMYPRGLEVQTFVEVPQLGDLHCGANRPGHFRGVSTIVCKLFNLVQPDIACFGKKDFQQLAIIRQMVLDLSLPIQIIGVATERASDGLALSSRNGYLTAAERVKAPALFQILQQLKAAIAAGNHDYRALEQQAKAQLTAAGFVPDYVNISNQHSLALAVEAAEPKVVLAAARLGTTRLIDNLEL</sequence>
<dbReference type="NCBIfam" id="TIGR00018">
    <property type="entry name" value="panC"/>
    <property type="match status" value="1"/>
</dbReference>
<evidence type="ECO:0000256" key="6">
    <source>
        <dbReference type="ARBA" id="ARBA00022840"/>
    </source>
</evidence>
<comment type="pathway">
    <text evidence="1 8">Cofactor biosynthesis; (R)-pantothenate biosynthesis; (R)-pantothenate from (R)-pantoate and beta-alanine: step 1/1.</text>
</comment>
<keyword evidence="8" id="KW-0963">Cytoplasm</keyword>
<dbReference type="InterPro" id="IPR003721">
    <property type="entry name" value="Pantoate_ligase"/>
</dbReference>
<comment type="subcellular location">
    <subcellularLocation>
        <location evidence="8">Cytoplasm</location>
    </subcellularLocation>
</comment>
<evidence type="ECO:0000313" key="9">
    <source>
        <dbReference type="EMBL" id="KKO44462.1"/>
    </source>
</evidence>
<comment type="caution">
    <text evidence="8">Lacks conserved residue(s) required for the propagation of feature annotation.</text>
</comment>
<dbReference type="EMBL" id="LAHO01000016">
    <property type="protein sequence ID" value="KKO44462.1"/>
    <property type="molecule type" value="Genomic_DNA"/>
</dbReference>
<dbReference type="Proteomes" id="UP000034228">
    <property type="component" value="Unassembled WGS sequence"/>
</dbReference>
<feature type="binding site" evidence="8">
    <location>
        <begin position="186"/>
        <end position="189"/>
    </location>
    <ligand>
        <name>ATP</name>
        <dbReference type="ChEBI" id="CHEBI:30616"/>
    </ligand>
</feature>
<evidence type="ECO:0000256" key="4">
    <source>
        <dbReference type="ARBA" id="ARBA00022655"/>
    </source>
</evidence>
<dbReference type="HAMAP" id="MF_00158">
    <property type="entry name" value="PanC"/>
    <property type="match status" value="1"/>
</dbReference>
<comment type="miscellaneous">
    <text evidence="8">The reaction proceeds by a bi uni uni bi ping pong mechanism.</text>
</comment>
<comment type="catalytic activity">
    <reaction evidence="7 8">
        <text>(R)-pantoate + beta-alanine + ATP = (R)-pantothenate + AMP + diphosphate + H(+)</text>
        <dbReference type="Rhea" id="RHEA:10912"/>
        <dbReference type="ChEBI" id="CHEBI:15378"/>
        <dbReference type="ChEBI" id="CHEBI:15980"/>
        <dbReference type="ChEBI" id="CHEBI:29032"/>
        <dbReference type="ChEBI" id="CHEBI:30616"/>
        <dbReference type="ChEBI" id="CHEBI:33019"/>
        <dbReference type="ChEBI" id="CHEBI:57966"/>
        <dbReference type="ChEBI" id="CHEBI:456215"/>
        <dbReference type="EC" id="6.3.2.1"/>
    </reaction>
</comment>
<feature type="binding site" evidence="8">
    <location>
        <position position="61"/>
    </location>
    <ligand>
        <name>beta-alanine</name>
        <dbReference type="ChEBI" id="CHEBI:57966"/>
    </ligand>
</feature>
<comment type="similarity">
    <text evidence="2 8">Belongs to the pantothenate synthetase family.</text>
</comment>
<name>A0A0M2V0R9_9GAMM</name>
<accession>A0A0M2V0R9</accession>
<dbReference type="GO" id="GO:0015940">
    <property type="term" value="P:pantothenate biosynthetic process"/>
    <property type="evidence" value="ECO:0007669"/>
    <property type="project" value="UniProtKB-UniRule"/>
</dbReference>
<dbReference type="PANTHER" id="PTHR21299">
    <property type="entry name" value="CYTIDYLATE KINASE/PANTOATE-BETA-ALANINE LIGASE"/>
    <property type="match status" value="1"/>
</dbReference>
<feature type="active site" description="Proton donor" evidence="8">
    <location>
        <position position="37"/>
    </location>
</feature>
<dbReference type="PATRIC" id="fig|336831.14.peg.68"/>
<dbReference type="GO" id="GO:0005829">
    <property type="term" value="C:cytosol"/>
    <property type="evidence" value="ECO:0007669"/>
    <property type="project" value="TreeGrafter"/>
</dbReference>
<feature type="binding site" evidence="8">
    <location>
        <position position="155"/>
    </location>
    <ligand>
        <name>(R)-pantoate</name>
        <dbReference type="ChEBI" id="CHEBI:15980"/>
    </ligand>
</feature>
<dbReference type="FunFam" id="3.40.50.620:FF:000013">
    <property type="entry name" value="Pantothenate synthetase"/>
    <property type="match status" value="1"/>
</dbReference>
<feature type="binding site" evidence="8">
    <location>
        <begin position="30"/>
        <end position="37"/>
    </location>
    <ligand>
        <name>ATP</name>
        <dbReference type="ChEBI" id="CHEBI:30616"/>
    </ligand>
</feature>
<dbReference type="CDD" id="cd00560">
    <property type="entry name" value="PanC"/>
    <property type="match status" value="1"/>
</dbReference>
<dbReference type="RefSeq" id="WP_046558640.1">
    <property type="nucleotide sequence ID" value="NZ_LAHO01000016.1"/>
</dbReference>
<dbReference type="AlphaFoldDB" id="A0A0M2V0R9"/>
<evidence type="ECO:0000256" key="3">
    <source>
        <dbReference type="ARBA" id="ARBA00022598"/>
    </source>
</evidence>
<feature type="binding site" evidence="8">
    <location>
        <position position="61"/>
    </location>
    <ligand>
        <name>(R)-pantoate</name>
        <dbReference type="ChEBI" id="CHEBI:15980"/>
    </ligand>
</feature>
<comment type="subunit">
    <text evidence="8">Homodimer.</text>
</comment>
<keyword evidence="10" id="KW-1185">Reference proteome</keyword>
<dbReference type="GO" id="GO:0004592">
    <property type="term" value="F:pantoate-beta-alanine ligase activity"/>
    <property type="evidence" value="ECO:0007669"/>
    <property type="project" value="UniProtKB-UniRule"/>
</dbReference>
<feature type="binding site" evidence="8">
    <location>
        <begin position="149"/>
        <end position="152"/>
    </location>
    <ligand>
        <name>ATP</name>
        <dbReference type="ChEBI" id="CHEBI:30616"/>
    </ligand>
</feature>
<dbReference type="GO" id="GO:0005524">
    <property type="term" value="F:ATP binding"/>
    <property type="evidence" value="ECO:0007669"/>
    <property type="project" value="UniProtKB-KW"/>
</dbReference>
<keyword evidence="5 8" id="KW-0547">Nucleotide-binding</keyword>
<proteinExistence type="inferred from homology"/>
<evidence type="ECO:0000313" key="10">
    <source>
        <dbReference type="Proteomes" id="UP000034228"/>
    </source>
</evidence>
<dbReference type="EC" id="6.3.2.1" evidence="8"/>
<evidence type="ECO:0000256" key="2">
    <source>
        <dbReference type="ARBA" id="ARBA00009256"/>
    </source>
</evidence>
<dbReference type="PANTHER" id="PTHR21299:SF1">
    <property type="entry name" value="PANTOATE--BETA-ALANINE LIGASE"/>
    <property type="match status" value="1"/>
</dbReference>
<dbReference type="NCBIfam" id="TIGR00125">
    <property type="entry name" value="cyt_tran_rel"/>
    <property type="match status" value="1"/>
</dbReference>